<name>A0ABT4GKC4_9BACL</name>
<proteinExistence type="inferred from homology"/>
<keyword evidence="12" id="KW-1185">Reference proteome</keyword>
<protein>
    <submittedName>
        <fullName evidence="11">Methyl-accepting chemotaxis protein</fullName>
    </submittedName>
</protein>
<dbReference type="Pfam" id="PF00672">
    <property type="entry name" value="HAMP"/>
    <property type="match status" value="1"/>
</dbReference>
<feature type="transmembrane region" description="Helical" evidence="8">
    <location>
        <begin position="193"/>
        <end position="213"/>
    </location>
</feature>
<dbReference type="PANTHER" id="PTHR32089">
    <property type="entry name" value="METHYL-ACCEPTING CHEMOTAXIS PROTEIN MCPB"/>
    <property type="match status" value="1"/>
</dbReference>
<dbReference type="PROSITE" id="PS50111">
    <property type="entry name" value="CHEMOTAXIS_TRANSDUC_2"/>
    <property type="match status" value="1"/>
</dbReference>
<evidence type="ECO:0000313" key="11">
    <source>
        <dbReference type="EMBL" id="MCY9696646.1"/>
    </source>
</evidence>
<dbReference type="PRINTS" id="PR00260">
    <property type="entry name" value="CHEMTRNSDUCR"/>
</dbReference>
<evidence type="ECO:0000256" key="1">
    <source>
        <dbReference type="ARBA" id="ARBA00004236"/>
    </source>
</evidence>
<dbReference type="Gene3D" id="1.10.8.500">
    <property type="entry name" value="HAMP domain in histidine kinase"/>
    <property type="match status" value="1"/>
</dbReference>
<gene>
    <name evidence="11" type="ORF">M5X19_27625</name>
</gene>
<dbReference type="InterPro" id="IPR003660">
    <property type="entry name" value="HAMP_dom"/>
</dbReference>
<evidence type="ECO:0000256" key="8">
    <source>
        <dbReference type="SAM" id="Phobius"/>
    </source>
</evidence>
<feature type="region of interest" description="Disordered" evidence="7">
    <location>
        <begin position="644"/>
        <end position="679"/>
    </location>
</feature>
<dbReference type="PROSITE" id="PS50885">
    <property type="entry name" value="HAMP"/>
    <property type="match status" value="1"/>
</dbReference>
<dbReference type="InterPro" id="IPR004090">
    <property type="entry name" value="Chemotax_Me-accpt_rcpt"/>
</dbReference>
<feature type="compositionally biased region" description="Basic and acidic residues" evidence="7">
    <location>
        <begin position="655"/>
        <end position="679"/>
    </location>
</feature>
<evidence type="ECO:0000256" key="2">
    <source>
        <dbReference type="ARBA" id="ARBA00022475"/>
    </source>
</evidence>
<reference evidence="11 12" key="1">
    <citation type="submission" date="2022-05" db="EMBL/GenBank/DDBJ databases">
        <title>Genome Sequencing of Bee-Associated Microbes.</title>
        <authorList>
            <person name="Dunlap C."/>
        </authorList>
    </citation>
    <scope>NUCLEOTIDE SEQUENCE [LARGE SCALE GENOMIC DNA]</scope>
    <source>
        <strain evidence="11 12">NRRL B-14421</strain>
    </source>
</reference>
<feature type="domain" description="Methyl-accepting transducer" evidence="9">
    <location>
        <begin position="285"/>
        <end position="535"/>
    </location>
</feature>
<evidence type="ECO:0000256" key="4">
    <source>
        <dbReference type="ARBA" id="ARBA00023224"/>
    </source>
</evidence>
<evidence type="ECO:0000256" key="3">
    <source>
        <dbReference type="ARBA" id="ARBA00023136"/>
    </source>
</evidence>
<dbReference type="PANTHER" id="PTHR32089:SF112">
    <property type="entry name" value="LYSOZYME-LIKE PROTEIN-RELATED"/>
    <property type="match status" value="1"/>
</dbReference>
<dbReference type="InterPro" id="IPR004089">
    <property type="entry name" value="MCPsignal_dom"/>
</dbReference>
<dbReference type="Gene3D" id="1.10.287.950">
    <property type="entry name" value="Methyl-accepting chemotaxis protein"/>
    <property type="match status" value="1"/>
</dbReference>
<evidence type="ECO:0000256" key="7">
    <source>
        <dbReference type="SAM" id="MobiDB-lite"/>
    </source>
</evidence>
<evidence type="ECO:0000259" key="10">
    <source>
        <dbReference type="PROSITE" id="PS50885"/>
    </source>
</evidence>
<keyword evidence="8" id="KW-0812">Transmembrane</keyword>
<keyword evidence="2" id="KW-1003">Cell membrane</keyword>
<accession>A0ABT4GKC4</accession>
<dbReference type="SMART" id="SM00304">
    <property type="entry name" value="HAMP"/>
    <property type="match status" value="1"/>
</dbReference>
<comment type="subcellular location">
    <subcellularLocation>
        <location evidence="1">Cell membrane</location>
    </subcellularLocation>
</comment>
<sequence length="679" mass="75340">MKKIKINMTMRLKLIASFSGVLLIFLAVALFNLNQVHQIKKHMTDQNDKVELKVLALELKNMVQEMNIIASGLEISKKPEYIEKYNAKRKPYNDYIQKIGDTASTTDQKKWRSQLIQLSVDYINNFDSAAKMVQDPNLKPTDLQINLLYLYNESQDLKDKIFDLVDKFYVTYADSAEQAIAQSTKALNESSKVMLIAFTIVVIVTIIIAFLIISSFTRPIKILQNAVTLIAAGDLSHTINSKSNDELGMLSNSFDHMIIQVRQMLSATMQIASSLSEHSHEFHRFSKLTASANTDILKAITEISTGADEQAMKTEQSSMIIAELEAEIRDISTYTYEMKRSSEEAASGTLQGTASVRALKSSSDQSQAVLQKVDAAMLSLSDSSKQIGAIIHSITEISTQTNVLALNAAIEAARAGVHGRGFSVIADEVRQLSQQTNDSSKTIGGIIQALQKQIKELQSSLIEARESAVTQNHRVADTLGSFEGIEQSMKGIIGQIEQIHVKIEQVQAKNDRLVNSVQFVAAIAQETAAGVEEVSSTSIQQDASIRRIAEESDDILELAQQLFAEISKFQISETAEMNDQESFELQSEPTLFKNVAQFEVFEDNQVSHKPQHNELLTVTDEGLTTNNSNEVLSQTEMDLFEVELERSAAEALPDDQNKSESKKDESKKENKEPALVGKD</sequence>
<feature type="domain" description="HAMP" evidence="10">
    <location>
        <begin position="214"/>
        <end position="266"/>
    </location>
</feature>
<keyword evidence="8" id="KW-1133">Transmembrane helix</keyword>
<organism evidence="11 12">
    <name type="scientific">Paenibacillus alginolyticus</name>
    <dbReference type="NCBI Taxonomy" id="59839"/>
    <lineage>
        <taxon>Bacteria</taxon>
        <taxon>Bacillati</taxon>
        <taxon>Bacillota</taxon>
        <taxon>Bacilli</taxon>
        <taxon>Bacillales</taxon>
        <taxon>Paenibacillaceae</taxon>
        <taxon>Paenibacillus</taxon>
    </lineage>
</organism>
<evidence type="ECO:0000259" key="9">
    <source>
        <dbReference type="PROSITE" id="PS50111"/>
    </source>
</evidence>
<dbReference type="Pfam" id="PF00015">
    <property type="entry name" value="MCPsignal"/>
    <property type="match status" value="1"/>
</dbReference>
<keyword evidence="4 6" id="KW-0807">Transducer</keyword>
<evidence type="ECO:0000256" key="5">
    <source>
        <dbReference type="ARBA" id="ARBA00029447"/>
    </source>
</evidence>
<evidence type="ECO:0000313" key="12">
    <source>
        <dbReference type="Proteomes" id="UP001527099"/>
    </source>
</evidence>
<dbReference type="CDD" id="cd06225">
    <property type="entry name" value="HAMP"/>
    <property type="match status" value="1"/>
</dbReference>
<dbReference type="Proteomes" id="UP001527099">
    <property type="component" value="Unassembled WGS sequence"/>
</dbReference>
<dbReference type="RefSeq" id="WP_268617684.1">
    <property type="nucleotide sequence ID" value="NZ_JAMDMX010000107.1"/>
</dbReference>
<evidence type="ECO:0000256" key="6">
    <source>
        <dbReference type="PROSITE-ProRule" id="PRU00284"/>
    </source>
</evidence>
<dbReference type="SMART" id="SM00283">
    <property type="entry name" value="MA"/>
    <property type="match status" value="1"/>
</dbReference>
<dbReference type="EMBL" id="JAMDMX010000107">
    <property type="protein sequence ID" value="MCY9696646.1"/>
    <property type="molecule type" value="Genomic_DNA"/>
</dbReference>
<keyword evidence="3 8" id="KW-0472">Membrane</keyword>
<comment type="similarity">
    <text evidence="5">Belongs to the methyl-accepting chemotaxis (MCP) protein family.</text>
</comment>
<dbReference type="SUPFAM" id="SSF58104">
    <property type="entry name" value="Methyl-accepting chemotaxis protein (MCP) signaling domain"/>
    <property type="match status" value="1"/>
</dbReference>
<comment type="caution">
    <text evidence="11">The sequence shown here is derived from an EMBL/GenBank/DDBJ whole genome shotgun (WGS) entry which is preliminary data.</text>
</comment>